<sequence>MITTHLVDESRNEAANFALTAVERKIDEKIPQFIDRVKKHPSRKHQAHDLSLYPSMRSKTSRPHGSQTKFNVTTGNTVITESSPKERDALHLGLELSLCEVLFQIINFGSEIKDHIPPLSNLEGAPFPFQITISSTLPCRFSSLGLFLISINRNYDYDMDVTSTNVSSRREKI</sequence>
<gene>
    <name evidence="1" type="ORF">T459_06675</name>
</gene>
<name>A0A2G3ABD0_CAPAN</name>
<comment type="caution">
    <text evidence="1">The sequence shown here is derived from an EMBL/GenBank/DDBJ whole genome shotgun (WGS) entry which is preliminary data.</text>
</comment>
<dbReference type="Gramene" id="PHT91562">
    <property type="protein sequence ID" value="PHT91562"/>
    <property type="gene ID" value="T459_06675"/>
</dbReference>
<reference evidence="1 2" key="2">
    <citation type="journal article" date="2017" name="Genome Biol.">
        <title>New reference genome sequences of hot pepper reveal the massive evolution of plant disease-resistance genes by retroduplication.</title>
        <authorList>
            <person name="Kim S."/>
            <person name="Park J."/>
            <person name="Yeom S.I."/>
            <person name="Kim Y.M."/>
            <person name="Seo E."/>
            <person name="Kim K.T."/>
            <person name="Kim M.S."/>
            <person name="Lee J.M."/>
            <person name="Cheong K."/>
            <person name="Shin H.S."/>
            <person name="Kim S.B."/>
            <person name="Han K."/>
            <person name="Lee J."/>
            <person name="Park M."/>
            <person name="Lee H.A."/>
            <person name="Lee H.Y."/>
            <person name="Lee Y."/>
            <person name="Oh S."/>
            <person name="Lee J.H."/>
            <person name="Choi E."/>
            <person name="Choi E."/>
            <person name="Lee S.E."/>
            <person name="Jeon J."/>
            <person name="Kim H."/>
            <person name="Choi G."/>
            <person name="Song H."/>
            <person name="Lee J."/>
            <person name="Lee S.C."/>
            <person name="Kwon J.K."/>
            <person name="Lee H.Y."/>
            <person name="Koo N."/>
            <person name="Hong Y."/>
            <person name="Kim R.W."/>
            <person name="Kang W.H."/>
            <person name="Huh J.H."/>
            <person name="Kang B.C."/>
            <person name="Yang T.J."/>
            <person name="Lee Y.H."/>
            <person name="Bennetzen J.L."/>
            <person name="Choi D."/>
        </authorList>
    </citation>
    <scope>NUCLEOTIDE SEQUENCE [LARGE SCALE GENOMIC DNA]</scope>
    <source>
        <strain evidence="2">cv. CM334</strain>
    </source>
</reference>
<proteinExistence type="predicted"/>
<dbReference type="GO" id="GO:0000407">
    <property type="term" value="C:phagophore assembly site"/>
    <property type="evidence" value="ECO:0000318"/>
    <property type="project" value="GO_Central"/>
</dbReference>
<dbReference type="GO" id="GO:0000045">
    <property type="term" value="P:autophagosome assembly"/>
    <property type="evidence" value="ECO:0000318"/>
    <property type="project" value="GO_Central"/>
</dbReference>
<dbReference type="GO" id="GO:1990316">
    <property type="term" value="C:Atg1/ULK1 kinase complex"/>
    <property type="evidence" value="ECO:0000318"/>
    <property type="project" value="GO_Central"/>
</dbReference>
<dbReference type="EMBL" id="AYRZ02000002">
    <property type="protein sequence ID" value="PHT91562.1"/>
    <property type="molecule type" value="Genomic_DNA"/>
</dbReference>
<dbReference type="Pfam" id="PF07855">
    <property type="entry name" value="ATG101"/>
    <property type="match status" value="1"/>
</dbReference>
<protein>
    <submittedName>
        <fullName evidence="1">Uncharacterized protein</fullName>
    </submittedName>
</protein>
<dbReference type="Proteomes" id="UP000222542">
    <property type="component" value="Unassembled WGS sequence"/>
</dbReference>
<reference evidence="1 2" key="1">
    <citation type="journal article" date="2014" name="Nat. Genet.">
        <title>Genome sequence of the hot pepper provides insights into the evolution of pungency in Capsicum species.</title>
        <authorList>
            <person name="Kim S."/>
            <person name="Park M."/>
            <person name="Yeom S.I."/>
            <person name="Kim Y.M."/>
            <person name="Lee J.M."/>
            <person name="Lee H.A."/>
            <person name="Seo E."/>
            <person name="Choi J."/>
            <person name="Cheong K."/>
            <person name="Kim K.T."/>
            <person name="Jung K."/>
            <person name="Lee G.W."/>
            <person name="Oh S.K."/>
            <person name="Bae C."/>
            <person name="Kim S.B."/>
            <person name="Lee H.Y."/>
            <person name="Kim S.Y."/>
            <person name="Kim M.S."/>
            <person name="Kang B.C."/>
            <person name="Jo Y.D."/>
            <person name="Yang H.B."/>
            <person name="Jeong H.J."/>
            <person name="Kang W.H."/>
            <person name="Kwon J.K."/>
            <person name="Shin C."/>
            <person name="Lim J.Y."/>
            <person name="Park J.H."/>
            <person name="Huh J.H."/>
            <person name="Kim J.S."/>
            <person name="Kim B.D."/>
            <person name="Cohen O."/>
            <person name="Paran I."/>
            <person name="Suh M.C."/>
            <person name="Lee S.B."/>
            <person name="Kim Y.K."/>
            <person name="Shin Y."/>
            <person name="Noh S.J."/>
            <person name="Park J."/>
            <person name="Seo Y.S."/>
            <person name="Kwon S.Y."/>
            <person name="Kim H.A."/>
            <person name="Park J.M."/>
            <person name="Kim H.J."/>
            <person name="Choi S.B."/>
            <person name="Bosland P.W."/>
            <person name="Reeves G."/>
            <person name="Jo S.H."/>
            <person name="Lee B.W."/>
            <person name="Cho H.T."/>
            <person name="Choi H.S."/>
            <person name="Lee M.S."/>
            <person name="Yu Y."/>
            <person name="Do Choi Y."/>
            <person name="Park B.S."/>
            <person name="van Deynze A."/>
            <person name="Ashrafi H."/>
            <person name="Hill T."/>
            <person name="Kim W.T."/>
            <person name="Pai H.S."/>
            <person name="Ahn H.K."/>
            <person name="Yeam I."/>
            <person name="Giovannoni J.J."/>
            <person name="Rose J.K."/>
            <person name="Sorensen I."/>
            <person name="Lee S.J."/>
            <person name="Kim R.W."/>
            <person name="Choi I.Y."/>
            <person name="Choi B.S."/>
            <person name="Lim J.S."/>
            <person name="Lee Y.H."/>
            <person name="Choi D."/>
        </authorList>
    </citation>
    <scope>NUCLEOTIDE SEQUENCE [LARGE SCALE GENOMIC DNA]</scope>
    <source>
        <strain evidence="2">cv. CM334</strain>
    </source>
</reference>
<dbReference type="PANTHER" id="PTHR13292:SF1">
    <property type="entry name" value="AUTOPHAGY-RELATED PROTEIN 101"/>
    <property type="match status" value="1"/>
</dbReference>
<evidence type="ECO:0000313" key="1">
    <source>
        <dbReference type="EMBL" id="PHT91562.1"/>
    </source>
</evidence>
<evidence type="ECO:0000313" key="2">
    <source>
        <dbReference type="Proteomes" id="UP000222542"/>
    </source>
</evidence>
<dbReference type="GO" id="GO:0019901">
    <property type="term" value="F:protein kinase binding"/>
    <property type="evidence" value="ECO:0000318"/>
    <property type="project" value="GO_Central"/>
</dbReference>
<dbReference type="PANTHER" id="PTHR13292">
    <property type="entry name" value="AUTOPHAGY-RELATED PROTEIN 101"/>
    <property type="match status" value="1"/>
</dbReference>
<dbReference type="STRING" id="4072.A0A2G3ABD0"/>
<accession>A0A2G3ABD0</accession>
<keyword evidence="2" id="KW-1185">Reference proteome</keyword>
<dbReference type="AlphaFoldDB" id="A0A2G3ABD0"/>
<organism evidence="1 2">
    <name type="scientific">Capsicum annuum</name>
    <name type="common">Capsicum pepper</name>
    <dbReference type="NCBI Taxonomy" id="4072"/>
    <lineage>
        <taxon>Eukaryota</taxon>
        <taxon>Viridiplantae</taxon>
        <taxon>Streptophyta</taxon>
        <taxon>Embryophyta</taxon>
        <taxon>Tracheophyta</taxon>
        <taxon>Spermatophyta</taxon>
        <taxon>Magnoliopsida</taxon>
        <taxon>eudicotyledons</taxon>
        <taxon>Gunneridae</taxon>
        <taxon>Pentapetalae</taxon>
        <taxon>asterids</taxon>
        <taxon>lamiids</taxon>
        <taxon>Solanales</taxon>
        <taxon>Solanaceae</taxon>
        <taxon>Solanoideae</taxon>
        <taxon>Capsiceae</taxon>
        <taxon>Capsicum</taxon>
    </lineage>
</organism>
<dbReference type="InterPro" id="IPR012445">
    <property type="entry name" value="ATG101"/>
</dbReference>